<sequence>MSSTQEVGAAADEADQGAEVVAAPVALAVEPEEDLDGSFQAACPGGGPPSSADAAGTLAAWESEAFRAIWLAVAPSTRRAYNRAVLCPAERSKEF</sequence>
<keyword evidence="1" id="KW-1185">Reference proteome</keyword>
<gene>
    <name evidence="3" type="primary">LOC129326631</name>
    <name evidence="2" type="synonym">LOC129325063</name>
    <name evidence="4" type="synonym">LOC129326647</name>
    <name evidence="5" type="synonym">LOC129333390</name>
    <name evidence="6" type="synonym">LOC129336105</name>
</gene>
<protein>
    <submittedName>
        <fullName evidence="2">Uncharacterized protein LOC129325063 isoform X2</fullName>
    </submittedName>
    <submittedName>
        <fullName evidence="3">Uncharacterized protein LOC129326631 isoform X2</fullName>
    </submittedName>
    <submittedName>
        <fullName evidence="4">Uncharacterized protein LOC129326647 isoform X2</fullName>
    </submittedName>
    <submittedName>
        <fullName evidence="5">Uncharacterized protein LOC129333390 isoform X2</fullName>
    </submittedName>
    <submittedName>
        <fullName evidence="6">Uncharacterized protein LOC129336105 isoform X2</fullName>
    </submittedName>
</protein>
<evidence type="ECO:0000313" key="1">
    <source>
        <dbReference type="Proteomes" id="UP001190640"/>
    </source>
</evidence>
<evidence type="ECO:0000313" key="3">
    <source>
        <dbReference type="RefSeq" id="XP_054830871.1"/>
    </source>
</evidence>
<dbReference type="RefSeq" id="XP_054840987.1">
    <property type="nucleotide sequence ID" value="XM_054985012.1"/>
</dbReference>
<accession>A0AA97J4L5</accession>
<evidence type="ECO:0000313" key="5">
    <source>
        <dbReference type="RefSeq" id="XP_054840987.1"/>
    </source>
</evidence>
<name>A0AA97J4L5_EUBMA</name>
<dbReference type="RefSeq" id="XP_054830908.1">
    <property type="nucleotide sequence ID" value="XM_054974933.1"/>
</dbReference>
<dbReference type="AlphaFoldDB" id="A0AA97J4L5"/>
<dbReference type="Proteomes" id="UP001190640">
    <property type="component" value="Chromosome 2"/>
</dbReference>
<organism evidence="1 3">
    <name type="scientific">Eublepharis macularius</name>
    <name type="common">Leopard gecko</name>
    <name type="synonym">Cyrtodactylus macularius</name>
    <dbReference type="NCBI Taxonomy" id="481883"/>
    <lineage>
        <taxon>Eukaryota</taxon>
        <taxon>Metazoa</taxon>
        <taxon>Chordata</taxon>
        <taxon>Craniata</taxon>
        <taxon>Vertebrata</taxon>
        <taxon>Euteleostomi</taxon>
        <taxon>Lepidosauria</taxon>
        <taxon>Squamata</taxon>
        <taxon>Bifurcata</taxon>
        <taxon>Gekkota</taxon>
        <taxon>Eublepharidae</taxon>
        <taxon>Eublepharinae</taxon>
        <taxon>Eublepharis</taxon>
    </lineage>
</organism>
<dbReference type="RefSeq" id="XP_054828551.1">
    <property type="nucleotide sequence ID" value="XM_054972576.1"/>
</dbReference>
<dbReference type="RefSeq" id="XP_054845084.1">
    <property type="nucleotide sequence ID" value="XM_054989109.1"/>
</dbReference>
<proteinExistence type="predicted"/>
<dbReference type="RefSeq" id="XP_054830871.1">
    <property type="nucleotide sequence ID" value="XM_054974896.1"/>
</dbReference>
<evidence type="ECO:0000313" key="2">
    <source>
        <dbReference type="RefSeq" id="XP_054828551.1"/>
    </source>
</evidence>
<evidence type="ECO:0000313" key="6">
    <source>
        <dbReference type="RefSeq" id="XP_054845084.1"/>
    </source>
</evidence>
<dbReference type="GeneID" id="129326631"/>
<dbReference type="Proteomes" id="UP001190640">
    <property type="component" value="Chromosome 7"/>
</dbReference>
<dbReference type="Proteomes" id="UP001190640">
    <property type="component" value="Chromosome 3"/>
</dbReference>
<reference evidence="2 3" key="1">
    <citation type="submission" date="2025-04" db="UniProtKB">
        <authorList>
            <consortium name="RefSeq"/>
        </authorList>
    </citation>
    <scope>IDENTIFICATION</scope>
    <source>
        <tissue evidence="2 3">Blood</tissue>
    </source>
</reference>
<evidence type="ECO:0000313" key="4">
    <source>
        <dbReference type="RefSeq" id="XP_054830908.1"/>
    </source>
</evidence>
<dbReference type="Proteomes" id="UP001190640">
    <property type="component" value="Chromosome 9"/>
</dbReference>